<dbReference type="PANTHER" id="PTHR30605:SF0">
    <property type="entry name" value="ANHYDRO-N-ACETYLMURAMIC ACID KINASE"/>
    <property type="match status" value="1"/>
</dbReference>
<proteinExistence type="inferred from homology"/>
<dbReference type="GO" id="GO:0006040">
    <property type="term" value="P:amino sugar metabolic process"/>
    <property type="evidence" value="ECO:0007669"/>
    <property type="project" value="InterPro"/>
</dbReference>
<dbReference type="AlphaFoldDB" id="A0A3B1ADG1"/>
<dbReference type="InterPro" id="IPR043129">
    <property type="entry name" value="ATPase_NBD"/>
</dbReference>
<evidence type="ECO:0000313" key="1">
    <source>
        <dbReference type="EMBL" id="VAX03806.1"/>
    </source>
</evidence>
<dbReference type="NCBIfam" id="NF007148">
    <property type="entry name" value="PRK09585.3-2"/>
    <property type="match status" value="1"/>
</dbReference>
<protein>
    <submittedName>
        <fullName evidence="1">Anhydro-N-acetylmuramic acid kinase</fullName>
        <ecNumber evidence="1">2.7.1.170</ecNumber>
    </submittedName>
</protein>
<keyword evidence="1" id="KW-0418">Kinase</keyword>
<sequence length="378" mass="40267">MARWSIGHEYYIGLMSGTSLDGIDAVLVDFTNGQPRLIEAHTHPLPDALHQQLTALCQPGDDEIERMGRADMALGELFADAVQQLLSQANLPSSEIHAIGSHGQTIRHRPDAGFTLQIGDANRIAQHTGITTVTDFRRRDMAAGGQGAPLVPAFHAALFRSPDITRVVLNLGGMANITLLPADPEQPVSGYDTGPGNVLMDAWARQHLGRPLDESGTWAATGCVDEALLTRCLRDVYFRQLPPKSTGREYFNAGWLATLLSNSEGDHSLSSADVQATLCELTAISVAEAIRQAGADATELLVCGGGVHNAHLLSRLGTHLDSMNIIPSNERGLAADWVEAVAFAWLARETLAGRPGNLPAVTGASEAVVLGAIYPGRN</sequence>
<keyword evidence="1" id="KW-0808">Transferase</keyword>
<dbReference type="GO" id="GO:0016301">
    <property type="term" value="F:kinase activity"/>
    <property type="evidence" value="ECO:0007669"/>
    <property type="project" value="UniProtKB-KW"/>
</dbReference>
<dbReference type="InterPro" id="IPR005338">
    <property type="entry name" value="Anhydro_N_Ac-Mur_kinase"/>
</dbReference>
<dbReference type="HAMAP" id="MF_01270">
    <property type="entry name" value="AnhMurNAc_kinase"/>
    <property type="match status" value="1"/>
</dbReference>
<dbReference type="GO" id="GO:0005524">
    <property type="term" value="F:ATP binding"/>
    <property type="evidence" value="ECO:0007669"/>
    <property type="project" value="InterPro"/>
</dbReference>
<dbReference type="PANTHER" id="PTHR30605">
    <property type="entry name" value="ANHYDRO-N-ACETYLMURAMIC ACID KINASE"/>
    <property type="match status" value="1"/>
</dbReference>
<accession>A0A3B1ADG1</accession>
<dbReference type="GO" id="GO:0009254">
    <property type="term" value="P:peptidoglycan turnover"/>
    <property type="evidence" value="ECO:0007669"/>
    <property type="project" value="InterPro"/>
</dbReference>
<dbReference type="SUPFAM" id="SSF53067">
    <property type="entry name" value="Actin-like ATPase domain"/>
    <property type="match status" value="1"/>
</dbReference>
<name>A0A3B1ADG1_9ZZZZ</name>
<gene>
    <name evidence="1" type="ORF">MNBD_GAMMA20-276</name>
</gene>
<dbReference type="Pfam" id="PF03702">
    <property type="entry name" value="AnmK"/>
    <property type="match status" value="1"/>
</dbReference>
<dbReference type="Gene3D" id="3.30.420.40">
    <property type="match status" value="2"/>
</dbReference>
<dbReference type="EC" id="2.7.1.170" evidence="1"/>
<dbReference type="CDD" id="cd24050">
    <property type="entry name" value="ASKHA_NBD_ANMK"/>
    <property type="match status" value="1"/>
</dbReference>
<dbReference type="EMBL" id="UOFU01000350">
    <property type="protein sequence ID" value="VAX03806.1"/>
    <property type="molecule type" value="Genomic_DNA"/>
</dbReference>
<dbReference type="NCBIfam" id="NF007139">
    <property type="entry name" value="PRK09585.1-3"/>
    <property type="match status" value="1"/>
</dbReference>
<dbReference type="GO" id="GO:0016773">
    <property type="term" value="F:phosphotransferase activity, alcohol group as acceptor"/>
    <property type="evidence" value="ECO:0007669"/>
    <property type="project" value="InterPro"/>
</dbReference>
<reference evidence="1" key="1">
    <citation type="submission" date="2018-06" db="EMBL/GenBank/DDBJ databases">
        <authorList>
            <person name="Zhirakovskaya E."/>
        </authorList>
    </citation>
    <scope>NUCLEOTIDE SEQUENCE</scope>
</reference>
<organism evidence="1">
    <name type="scientific">hydrothermal vent metagenome</name>
    <dbReference type="NCBI Taxonomy" id="652676"/>
    <lineage>
        <taxon>unclassified sequences</taxon>
        <taxon>metagenomes</taxon>
        <taxon>ecological metagenomes</taxon>
    </lineage>
</organism>